<evidence type="ECO:0000313" key="4">
    <source>
        <dbReference type="Proteomes" id="UP000051580"/>
    </source>
</evidence>
<dbReference type="InterPro" id="IPR026906">
    <property type="entry name" value="LRR_5"/>
</dbReference>
<feature type="compositionally biased region" description="Low complexity" evidence="1">
    <location>
        <begin position="648"/>
        <end position="692"/>
    </location>
</feature>
<dbReference type="PATRIC" id="fig|1423753.3.peg.1725"/>
<sequence length="806" mass="83752">MPIPASVDTTTPDVDGFSYVLNGGGDGYIITGYSGTSKNIVIPDAHTGSAGTFNVSEIADKVFENAGITSLTMGAHIQIIGEAAFENNLLTTVDFSKDTDSLWDIKANAFNGNKLTGVLTLPTTIKQIENSAFEGNETGDGSGNHLTGVNFGQGDQSLGIGDNVFSHNALTSIALPKGTWSVGASAFAYNYLTTIDLGSALQVIGKAAFLNNKITAVTIPGTVTKIENNAFQYNQISQLDFDNANALKTIGESTFDNNLLTSVVIPDKVETIGTAAFSTNSTLTQLTLGKNVQSIGDAAFAGDSIGGNLYIPNTVATIGNTAFAGNHLAGLQLGDGSSELQTIGSAAFSGNTTLTGKLVIPDSVTFINDGAFARDTLTEVDFGKSTGTIGNDAFVSNHLTGTLTLSDGIQHVNDDAFAGNHLTGLKLGTGLVTIGNNAFAGNQVTGTLEVPDLVTTIGENAFGSNQLKALTLGKSVKTIGATAFANNQLQGTLVVPGSVTDVGASAFASNQLRGIQLNGPVNSMGNGAFSDNNLQQIQATQPITHLGDNALAGQKTLAVTVNESGNQLTGIRAAIAKQLQLQNFSLTNPMIFMLNGTQVTYDPVTDALTLPAGFSGNRLVLSLASGTTGDATDHSGNYGVAALTLDWSTPNHGSGTTSPTTPTNPIKPTISTEPAQPATPTTAATPGQSASQPKPTKRSPKKVPSRQVKQHQTRGMAVKHTGRRAGFKLTDPVNFSSERQKMSTPAWSYTHQSAVVKRGAKVDGQVTQEQTQLPQTYERPNYWSAIGATLLTVLAGLGLGARRQHR</sequence>
<dbReference type="InterPro" id="IPR053139">
    <property type="entry name" value="Surface_bspA-like"/>
</dbReference>
<keyword evidence="4" id="KW-1185">Reference proteome</keyword>
<dbReference type="Pfam" id="PF13306">
    <property type="entry name" value="LRR_5"/>
    <property type="match status" value="3"/>
</dbReference>
<reference evidence="3 4" key="1">
    <citation type="journal article" date="2015" name="Genome Announc.">
        <title>Expanding the biotechnology potential of lactobacilli through comparative genomics of 213 strains and associated genera.</title>
        <authorList>
            <person name="Sun Z."/>
            <person name="Harris H.M."/>
            <person name="McCann A."/>
            <person name="Guo C."/>
            <person name="Argimon S."/>
            <person name="Zhang W."/>
            <person name="Yang X."/>
            <person name="Jeffery I.B."/>
            <person name="Cooney J.C."/>
            <person name="Kagawa T.F."/>
            <person name="Liu W."/>
            <person name="Song Y."/>
            <person name="Salvetti E."/>
            <person name="Wrobel A."/>
            <person name="Rasinkangas P."/>
            <person name="Parkhill J."/>
            <person name="Rea M.C."/>
            <person name="O'Sullivan O."/>
            <person name="Ritari J."/>
            <person name="Douillard F.P."/>
            <person name="Paul Ross R."/>
            <person name="Yang R."/>
            <person name="Briner A.E."/>
            <person name="Felis G.E."/>
            <person name="de Vos W.M."/>
            <person name="Barrangou R."/>
            <person name="Klaenhammer T.R."/>
            <person name="Caufield P.W."/>
            <person name="Cui Y."/>
            <person name="Zhang H."/>
            <person name="O'Toole P.W."/>
        </authorList>
    </citation>
    <scope>NUCLEOTIDE SEQUENCE [LARGE SCALE GENOMIC DNA]</scope>
    <source>
        <strain evidence="3 4">DSM 16381</strain>
    </source>
</reference>
<dbReference type="InterPro" id="IPR032675">
    <property type="entry name" value="LRR_dom_sf"/>
</dbReference>
<protein>
    <submittedName>
        <fullName evidence="3">Adhesion exoprotein</fullName>
    </submittedName>
</protein>
<organism evidence="3 4">
    <name type="scientific">Levilactobacillus hammesii DSM 16381</name>
    <dbReference type="NCBI Taxonomy" id="1423753"/>
    <lineage>
        <taxon>Bacteria</taxon>
        <taxon>Bacillati</taxon>
        <taxon>Bacillota</taxon>
        <taxon>Bacilli</taxon>
        <taxon>Lactobacillales</taxon>
        <taxon>Lactobacillaceae</taxon>
        <taxon>Levilactobacillus</taxon>
    </lineage>
</organism>
<dbReference type="EMBL" id="AZFS01000016">
    <property type="protein sequence ID" value="KRL97574.1"/>
    <property type="molecule type" value="Genomic_DNA"/>
</dbReference>
<name>A0A0R1UWR9_9LACO</name>
<dbReference type="Gene3D" id="3.80.10.10">
    <property type="entry name" value="Ribonuclease Inhibitor"/>
    <property type="match status" value="3"/>
</dbReference>
<dbReference type="PANTHER" id="PTHR45661">
    <property type="entry name" value="SURFACE ANTIGEN"/>
    <property type="match status" value="1"/>
</dbReference>
<dbReference type="Proteomes" id="UP000051580">
    <property type="component" value="Unassembled WGS sequence"/>
</dbReference>
<comment type="caution">
    <text evidence="3">The sequence shown here is derived from an EMBL/GenBank/DDBJ whole genome shotgun (WGS) entry which is preliminary data.</text>
</comment>
<evidence type="ECO:0000313" key="3">
    <source>
        <dbReference type="EMBL" id="KRL97574.1"/>
    </source>
</evidence>
<dbReference type="AlphaFoldDB" id="A0A0R1UWR9"/>
<keyword evidence="2" id="KW-1133">Transmembrane helix</keyword>
<feature type="transmembrane region" description="Helical" evidence="2">
    <location>
        <begin position="782"/>
        <end position="801"/>
    </location>
</feature>
<feature type="region of interest" description="Disordered" evidence="1">
    <location>
        <begin position="647"/>
        <end position="725"/>
    </location>
</feature>
<evidence type="ECO:0000256" key="1">
    <source>
        <dbReference type="SAM" id="MobiDB-lite"/>
    </source>
</evidence>
<feature type="compositionally biased region" description="Basic residues" evidence="1">
    <location>
        <begin position="695"/>
        <end position="712"/>
    </location>
</feature>
<keyword evidence="2" id="KW-0812">Transmembrane</keyword>
<dbReference type="STRING" id="1423753.FD28_GL001660"/>
<dbReference type="PANTHER" id="PTHR45661:SF3">
    <property type="entry name" value="IG-LIKE DOMAIN-CONTAINING PROTEIN"/>
    <property type="match status" value="1"/>
</dbReference>
<proteinExistence type="predicted"/>
<dbReference type="SUPFAM" id="SSF52058">
    <property type="entry name" value="L domain-like"/>
    <property type="match status" value="1"/>
</dbReference>
<accession>A0A0R1UWR9</accession>
<evidence type="ECO:0000256" key="2">
    <source>
        <dbReference type="SAM" id="Phobius"/>
    </source>
</evidence>
<gene>
    <name evidence="3" type="ORF">FD28_GL001660</name>
</gene>
<keyword evidence="2" id="KW-0472">Membrane</keyword>